<evidence type="ECO:0000256" key="4">
    <source>
        <dbReference type="ARBA" id="ARBA00022515"/>
    </source>
</evidence>
<gene>
    <name evidence="12" type="ORF">Vbra_5743</name>
</gene>
<comment type="similarity">
    <text evidence="2">Belongs to the eukaryotic-type primase large subunit family.</text>
</comment>
<dbReference type="STRING" id="1169540.A0A0G4F7N0"/>
<dbReference type="CDD" id="cd07322">
    <property type="entry name" value="PriL_PriS_Eukaryotic"/>
    <property type="match status" value="1"/>
</dbReference>
<reference evidence="12 13" key="1">
    <citation type="submission" date="2014-11" db="EMBL/GenBank/DDBJ databases">
        <authorList>
            <person name="Zhu J."/>
            <person name="Qi W."/>
            <person name="Song R."/>
        </authorList>
    </citation>
    <scope>NUCLEOTIDE SEQUENCE [LARGE SCALE GENOMIC DNA]</scope>
</reference>
<dbReference type="PANTHER" id="PTHR10537:SF3">
    <property type="entry name" value="DNA PRIMASE LARGE SUBUNIT"/>
    <property type="match status" value="1"/>
</dbReference>
<keyword evidence="7" id="KW-0408">Iron</keyword>
<feature type="domain" description="DNA primase large subunit C-terminal" evidence="11">
    <location>
        <begin position="300"/>
        <end position="471"/>
    </location>
</feature>
<dbReference type="GO" id="GO:0046872">
    <property type="term" value="F:metal ion binding"/>
    <property type="evidence" value="ECO:0007669"/>
    <property type="project" value="UniProtKB-KW"/>
</dbReference>
<feature type="region of interest" description="Disordered" evidence="10">
    <location>
        <begin position="483"/>
        <end position="527"/>
    </location>
</feature>
<dbReference type="GO" id="GO:0006270">
    <property type="term" value="P:DNA replication initiation"/>
    <property type="evidence" value="ECO:0007669"/>
    <property type="project" value="TreeGrafter"/>
</dbReference>
<evidence type="ECO:0000256" key="7">
    <source>
        <dbReference type="ARBA" id="ARBA00023004"/>
    </source>
</evidence>
<feature type="region of interest" description="Disordered" evidence="10">
    <location>
        <begin position="1"/>
        <end position="23"/>
    </location>
</feature>
<dbReference type="OrthoDB" id="421393at2759"/>
<evidence type="ECO:0000259" key="11">
    <source>
        <dbReference type="Pfam" id="PF04104"/>
    </source>
</evidence>
<keyword evidence="3" id="KW-0004">4Fe-4S</keyword>
<dbReference type="VEuPathDB" id="CryptoDB:Vbra_5743"/>
<organism evidence="12 13">
    <name type="scientific">Vitrella brassicaformis (strain CCMP3155)</name>
    <dbReference type="NCBI Taxonomy" id="1169540"/>
    <lineage>
        <taxon>Eukaryota</taxon>
        <taxon>Sar</taxon>
        <taxon>Alveolata</taxon>
        <taxon>Colpodellida</taxon>
        <taxon>Vitrellaceae</taxon>
        <taxon>Vitrella</taxon>
    </lineage>
</organism>
<evidence type="ECO:0000313" key="13">
    <source>
        <dbReference type="Proteomes" id="UP000041254"/>
    </source>
</evidence>
<dbReference type="InterPro" id="IPR007238">
    <property type="entry name" value="DNA_primase_lsu_euk/arc"/>
</dbReference>
<dbReference type="Gene3D" id="1.20.930.80">
    <property type="match status" value="1"/>
</dbReference>
<dbReference type="Pfam" id="PF26466">
    <property type="entry name" value="DNA_primase_lrg_N"/>
    <property type="match status" value="1"/>
</dbReference>
<evidence type="ECO:0000256" key="1">
    <source>
        <dbReference type="ARBA" id="ARBA00001966"/>
    </source>
</evidence>
<dbReference type="GO" id="GO:0003677">
    <property type="term" value="F:DNA binding"/>
    <property type="evidence" value="ECO:0007669"/>
    <property type="project" value="UniProtKB-KW"/>
</dbReference>
<dbReference type="OMA" id="RINYKPW"/>
<accession>A0A0G4F7N0</accession>
<dbReference type="PhylomeDB" id="A0A0G4F7N0"/>
<evidence type="ECO:0000256" key="9">
    <source>
        <dbReference type="ARBA" id="ARBA00023125"/>
    </source>
</evidence>
<evidence type="ECO:0000256" key="3">
    <source>
        <dbReference type="ARBA" id="ARBA00022485"/>
    </source>
</evidence>
<evidence type="ECO:0000256" key="8">
    <source>
        <dbReference type="ARBA" id="ARBA00023014"/>
    </source>
</evidence>
<evidence type="ECO:0000256" key="10">
    <source>
        <dbReference type="SAM" id="MobiDB-lite"/>
    </source>
</evidence>
<proteinExistence type="inferred from homology"/>
<dbReference type="PANTHER" id="PTHR10537">
    <property type="entry name" value="DNA PRIMASE LARGE SUBUNIT"/>
    <property type="match status" value="1"/>
</dbReference>
<evidence type="ECO:0000313" key="12">
    <source>
        <dbReference type="EMBL" id="CEM08113.1"/>
    </source>
</evidence>
<evidence type="ECO:0000256" key="6">
    <source>
        <dbReference type="ARBA" id="ARBA00022723"/>
    </source>
</evidence>
<comment type="cofactor">
    <cofactor evidence="1">
        <name>[4Fe-4S] cluster</name>
        <dbReference type="ChEBI" id="CHEBI:49883"/>
    </cofactor>
</comment>
<keyword evidence="9" id="KW-0238">DNA-binding</keyword>
<dbReference type="InterPro" id="IPR058560">
    <property type="entry name" value="DNA_primase_C"/>
</dbReference>
<dbReference type="GO" id="GO:0006269">
    <property type="term" value="P:DNA replication, synthesis of primer"/>
    <property type="evidence" value="ECO:0007669"/>
    <property type="project" value="UniProtKB-KW"/>
</dbReference>
<dbReference type="GO" id="GO:0005658">
    <property type="term" value="C:alpha DNA polymerase:primase complex"/>
    <property type="evidence" value="ECO:0007669"/>
    <property type="project" value="UniProtKB-ARBA"/>
</dbReference>
<protein>
    <recommendedName>
        <fullName evidence="11">DNA primase large subunit C-terminal domain-containing protein</fullName>
    </recommendedName>
</protein>
<feature type="compositionally biased region" description="Basic and acidic residues" evidence="10">
    <location>
        <begin position="483"/>
        <end position="492"/>
    </location>
</feature>
<dbReference type="InterPro" id="IPR016558">
    <property type="entry name" value="DNA_primase_lsu_euk"/>
</dbReference>
<evidence type="ECO:0000256" key="2">
    <source>
        <dbReference type="ARBA" id="ARBA00010564"/>
    </source>
</evidence>
<keyword evidence="8" id="KW-0411">Iron-sulfur</keyword>
<dbReference type="EMBL" id="CDMY01000384">
    <property type="protein sequence ID" value="CEM08113.1"/>
    <property type="molecule type" value="Genomic_DNA"/>
</dbReference>
<keyword evidence="5" id="KW-0235">DNA replication</keyword>
<dbReference type="InParanoid" id="A0A0G4F7N0"/>
<keyword evidence="13" id="KW-1185">Reference proteome</keyword>
<keyword evidence="6" id="KW-0479">Metal-binding</keyword>
<sequence length="527" mass="58786">MQANRGKASAAAAAGSAAQPAPPPVRKGVFISLYREFPDITLPVRDFKDYAIARLKVLKDIERIYSLDATDLDASDDADMSNYGQMVRQREDKVMKSLYEHGLAVEDPNGPLSTERAKECDEHSHFTLRLAFCESSEKQNWFVSQEVHMLKAKLGSSSAVTANFLLREGIRYHSMEWNDIPDGLRLDIYDVSPGKKDQRFYQVPWEAAASLVARRKVVLRRGVAFVAEEDLKTIIANRYRQFLLAQLKCLQNSRHIVEVHNDPRFGSFVKNLKNIYLGPDPSAFSPEEQHVERLTPHNIDKVVPRSFPPCMRRLMEGLRSERHLKHWGRLQIWLFLKGAGMSMEEELSYFKQNMTLKATAFDKEHAYHIKHIYGKVGHMKSKPPYGCAKLMSGDAPPNPGPGDYHGCPFKHFDPGPLSQLMRRYNVPDGSTKKILDLVKGHHYQLGCVEYFRATHPDSAADGVGNHPNAFYTESCKYWGAKSGDGKVKKEEGGPADMDVDQEGASSSSAPAAAAAAASAAPAGGDTH</sequence>
<feature type="compositionally biased region" description="Low complexity" evidence="10">
    <location>
        <begin position="504"/>
        <end position="527"/>
    </location>
</feature>
<feature type="compositionally biased region" description="Low complexity" evidence="10">
    <location>
        <begin position="8"/>
        <end position="19"/>
    </location>
</feature>
<evidence type="ECO:0000256" key="5">
    <source>
        <dbReference type="ARBA" id="ARBA00022705"/>
    </source>
</evidence>
<keyword evidence="4" id="KW-0639">Primosome</keyword>
<dbReference type="FunCoup" id="A0A0G4F7N0">
    <property type="interactions" value="497"/>
</dbReference>
<dbReference type="GO" id="GO:0051539">
    <property type="term" value="F:4 iron, 4 sulfur cluster binding"/>
    <property type="evidence" value="ECO:0007669"/>
    <property type="project" value="UniProtKB-KW"/>
</dbReference>
<dbReference type="Proteomes" id="UP000041254">
    <property type="component" value="Unassembled WGS sequence"/>
</dbReference>
<dbReference type="AlphaFoldDB" id="A0A0G4F7N0"/>
<name>A0A0G4F7N0_VITBC</name>
<dbReference type="Pfam" id="PF04104">
    <property type="entry name" value="DNA_primase_lrg"/>
    <property type="match status" value="1"/>
</dbReference>